<protein>
    <submittedName>
        <fullName evidence="2">Uncharacterized conserved protein, DUF58 family, contains vWF domain</fullName>
    </submittedName>
</protein>
<organism evidence="2 3">
    <name type="scientific">Kroppenstedtia eburnea</name>
    <dbReference type="NCBI Taxonomy" id="714067"/>
    <lineage>
        <taxon>Bacteria</taxon>
        <taxon>Bacillati</taxon>
        <taxon>Bacillota</taxon>
        <taxon>Bacilli</taxon>
        <taxon>Bacillales</taxon>
        <taxon>Thermoactinomycetaceae</taxon>
        <taxon>Kroppenstedtia</taxon>
    </lineage>
</organism>
<name>A0A1N7JJ01_9BACL</name>
<dbReference type="PANTHER" id="PTHR34351">
    <property type="entry name" value="SLR1927 PROTEIN-RELATED"/>
    <property type="match status" value="1"/>
</dbReference>
<sequence>MSLLWWMLLLVGSIWFYSRLWRSWTDGKLFYRIRIPSEAKWEGDSLTVEMELENRSWLPLPWVALEQPLPPVLRSEGENSDCLRWVTYLLPRQRVRAGFRLTCTRRGGYRWEQARLETSDGIGLEERWYQLDPGCSVLVRPRPLDEAELTPELRETLGEKTVRRWYQEDPSRLSGVRPWQEGDPFRRIHWAASARSEEWLVKQFETTSHTTLHLLLNFQFFELHRIGADSRVIDFSCRLAAHLFRQAERMGLSYGLESNASWQGIGGMSVPAGNSPAHLDWTEEALGLLRPTAAESFSHLLNRLSGRLDPGAQLWVVTGYWDRRIAAGLERLRGEGHPLTLLLLGEPGREWDLSGLPRDVIPIPVTLPKGEQGEVPA</sequence>
<dbReference type="OrthoDB" id="9789943at2"/>
<evidence type="ECO:0000259" key="1">
    <source>
        <dbReference type="Pfam" id="PF01882"/>
    </source>
</evidence>
<dbReference type="Proteomes" id="UP000186795">
    <property type="component" value="Unassembled WGS sequence"/>
</dbReference>
<evidence type="ECO:0000313" key="3">
    <source>
        <dbReference type="Proteomes" id="UP000186795"/>
    </source>
</evidence>
<dbReference type="RefSeq" id="WP_076523687.1">
    <property type="nucleotide sequence ID" value="NZ_CP048103.1"/>
</dbReference>
<dbReference type="InterPro" id="IPR002881">
    <property type="entry name" value="DUF58"/>
</dbReference>
<dbReference type="AlphaFoldDB" id="A0A1N7JJ01"/>
<dbReference type="Pfam" id="PF01882">
    <property type="entry name" value="DUF58"/>
    <property type="match status" value="1"/>
</dbReference>
<accession>A0A1N7JJ01</accession>
<gene>
    <name evidence="2" type="ORF">SAMN05421790_102155</name>
</gene>
<proteinExistence type="predicted"/>
<dbReference type="PANTHER" id="PTHR34351:SF2">
    <property type="entry name" value="DUF58 DOMAIN-CONTAINING PROTEIN"/>
    <property type="match status" value="1"/>
</dbReference>
<reference evidence="3" key="1">
    <citation type="submission" date="2017-01" db="EMBL/GenBank/DDBJ databases">
        <authorList>
            <person name="Varghese N."/>
            <person name="Submissions S."/>
        </authorList>
    </citation>
    <scope>NUCLEOTIDE SEQUENCE [LARGE SCALE GENOMIC DNA]</scope>
    <source>
        <strain evidence="3">DSM 45196</strain>
    </source>
</reference>
<dbReference type="EMBL" id="FTOD01000002">
    <property type="protein sequence ID" value="SIS49307.1"/>
    <property type="molecule type" value="Genomic_DNA"/>
</dbReference>
<feature type="domain" description="DUF58" evidence="1">
    <location>
        <begin position="176"/>
        <end position="218"/>
    </location>
</feature>
<evidence type="ECO:0000313" key="2">
    <source>
        <dbReference type="EMBL" id="SIS49307.1"/>
    </source>
</evidence>
<keyword evidence="3" id="KW-1185">Reference proteome</keyword>